<accession>A0AAW2P5H5</accession>
<gene>
    <name evidence="7" type="ORF">Sradi_4147800</name>
</gene>
<organism evidence="7">
    <name type="scientific">Sesamum radiatum</name>
    <name type="common">Black benniseed</name>
    <dbReference type="NCBI Taxonomy" id="300843"/>
    <lineage>
        <taxon>Eukaryota</taxon>
        <taxon>Viridiplantae</taxon>
        <taxon>Streptophyta</taxon>
        <taxon>Embryophyta</taxon>
        <taxon>Tracheophyta</taxon>
        <taxon>Spermatophyta</taxon>
        <taxon>Magnoliopsida</taxon>
        <taxon>eudicotyledons</taxon>
        <taxon>Gunneridae</taxon>
        <taxon>Pentapetalae</taxon>
        <taxon>asterids</taxon>
        <taxon>lamiids</taxon>
        <taxon>Lamiales</taxon>
        <taxon>Pedaliaceae</taxon>
        <taxon>Sesamum</taxon>
    </lineage>
</organism>
<dbReference type="AlphaFoldDB" id="A0AAW2P5H5"/>
<keyword evidence="5 6" id="KW-0732">Signal</keyword>
<reference evidence="7" key="1">
    <citation type="submission" date="2020-06" db="EMBL/GenBank/DDBJ databases">
        <authorList>
            <person name="Li T."/>
            <person name="Hu X."/>
            <person name="Zhang T."/>
            <person name="Song X."/>
            <person name="Zhang H."/>
            <person name="Dai N."/>
            <person name="Sheng W."/>
            <person name="Hou X."/>
            <person name="Wei L."/>
        </authorList>
    </citation>
    <scope>NUCLEOTIDE SEQUENCE</scope>
    <source>
        <strain evidence="7">G02</strain>
        <tissue evidence="7">Leaf</tissue>
    </source>
</reference>
<evidence type="ECO:0000256" key="5">
    <source>
        <dbReference type="ARBA" id="ARBA00022729"/>
    </source>
</evidence>
<evidence type="ECO:0000256" key="4">
    <source>
        <dbReference type="ARBA" id="ARBA00022525"/>
    </source>
</evidence>
<dbReference type="PANTHER" id="PTHR31232:SF172">
    <property type="entry name" value="S-PROTEIN HOMOLOG"/>
    <property type="match status" value="1"/>
</dbReference>
<dbReference type="Pfam" id="PF05938">
    <property type="entry name" value="Self-incomp_S1"/>
    <property type="match status" value="1"/>
</dbReference>
<dbReference type="GO" id="GO:0060320">
    <property type="term" value="P:rejection of self pollen"/>
    <property type="evidence" value="ECO:0007669"/>
    <property type="project" value="UniProtKB-KW"/>
</dbReference>
<evidence type="ECO:0000256" key="2">
    <source>
        <dbReference type="ARBA" id="ARBA00005581"/>
    </source>
</evidence>
<name>A0AAW2P5H5_SESRA</name>
<reference evidence="7" key="2">
    <citation type="journal article" date="2024" name="Plant">
        <title>Genomic evolution and insights into agronomic trait innovations of Sesamum species.</title>
        <authorList>
            <person name="Miao H."/>
            <person name="Wang L."/>
            <person name="Qu L."/>
            <person name="Liu H."/>
            <person name="Sun Y."/>
            <person name="Le M."/>
            <person name="Wang Q."/>
            <person name="Wei S."/>
            <person name="Zheng Y."/>
            <person name="Lin W."/>
            <person name="Duan Y."/>
            <person name="Cao H."/>
            <person name="Xiong S."/>
            <person name="Wang X."/>
            <person name="Wei L."/>
            <person name="Li C."/>
            <person name="Ma Q."/>
            <person name="Ju M."/>
            <person name="Zhao R."/>
            <person name="Li G."/>
            <person name="Mu C."/>
            <person name="Tian Q."/>
            <person name="Mei H."/>
            <person name="Zhang T."/>
            <person name="Gao T."/>
            <person name="Zhang H."/>
        </authorList>
    </citation>
    <scope>NUCLEOTIDE SEQUENCE</scope>
    <source>
        <strain evidence="7">G02</strain>
    </source>
</reference>
<dbReference type="GO" id="GO:0005576">
    <property type="term" value="C:extracellular region"/>
    <property type="evidence" value="ECO:0007669"/>
    <property type="project" value="UniProtKB-SubCell"/>
</dbReference>
<sequence length="168" mass="19443">MNSITKKHLFSLFLLSIYVSDPFNCIHTVNGVQQNVFPGQGYEVHIVNNLPDNSSPLFVHCASKDDDLGNHTLRLNDDFNWHFRMNIGLTTLYYCRFLWESKNKICDVFNKILALIVKVMMKKKMVTYVFGPSGKMVFGLEIKILLLLLYKYMSGKCEDHIINLSEIE</sequence>
<protein>
    <recommendedName>
        <fullName evidence="6">S-protein homolog</fullName>
    </recommendedName>
</protein>
<comment type="subcellular location">
    <subcellularLocation>
        <location evidence="1 6">Secreted</location>
    </subcellularLocation>
</comment>
<comment type="caution">
    <text evidence="7">The sequence shown here is derived from an EMBL/GenBank/DDBJ whole genome shotgun (WGS) entry which is preliminary data.</text>
</comment>
<dbReference type="InterPro" id="IPR010264">
    <property type="entry name" value="Self-incomp_S1"/>
</dbReference>
<feature type="chain" id="PRO_5043085646" description="S-protein homolog" evidence="6">
    <location>
        <begin position="23"/>
        <end position="168"/>
    </location>
</feature>
<evidence type="ECO:0000313" key="7">
    <source>
        <dbReference type="EMBL" id="KAL0349986.1"/>
    </source>
</evidence>
<comment type="similarity">
    <text evidence="2 6">Belongs to the plant self-incompatibility (S1) protein family.</text>
</comment>
<keyword evidence="4 6" id="KW-0964">Secreted</keyword>
<dbReference type="PANTHER" id="PTHR31232">
    <property type="match status" value="1"/>
</dbReference>
<evidence type="ECO:0000256" key="3">
    <source>
        <dbReference type="ARBA" id="ARBA00022471"/>
    </source>
</evidence>
<proteinExistence type="inferred from homology"/>
<evidence type="ECO:0000256" key="1">
    <source>
        <dbReference type="ARBA" id="ARBA00004613"/>
    </source>
</evidence>
<evidence type="ECO:0000256" key="6">
    <source>
        <dbReference type="RuleBase" id="RU367044"/>
    </source>
</evidence>
<dbReference type="EMBL" id="JACGWJ010000018">
    <property type="protein sequence ID" value="KAL0349986.1"/>
    <property type="molecule type" value="Genomic_DNA"/>
</dbReference>
<keyword evidence="3 6" id="KW-0713">Self-incompatibility</keyword>
<feature type="signal peptide" evidence="6">
    <location>
        <begin position="1"/>
        <end position="22"/>
    </location>
</feature>